<protein>
    <submittedName>
        <fullName evidence="1">Uncharacterized protein</fullName>
    </submittedName>
</protein>
<dbReference type="RefSeq" id="WP_224604788.1">
    <property type="nucleotide sequence ID" value="NZ_JAIQXV010000002.1"/>
</dbReference>
<reference evidence="2" key="1">
    <citation type="journal article" date="2019" name="Int. J. Syst. Evol. Microbiol.">
        <title>The Global Catalogue of Microorganisms (GCM) 10K type strain sequencing project: providing services to taxonomists for standard genome sequencing and annotation.</title>
        <authorList>
            <consortium name="The Broad Institute Genomics Platform"/>
            <consortium name="The Broad Institute Genome Sequencing Center for Infectious Disease"/>
            <person name="Wu L."/>
            <person name="Ma J."/>
        </authorList>
    </citation>
    <scope>NUCLEOTIDE SEQUENCE [LARGE SCALE GENOMIC DNA]</scope>
    <source>
        <strain evidence="2">CCUG 63830</strain>
    </source>
</reference>
<sequence>MFRAIQTKLGLPATGVADAATLGGIARWQAQHRMDPIEGQSEAFARNGIASPNVLQHLFPTGLARPEVAQAFVRDLKKEVARWPVGQHQDVMRLQGAERVLNEALQRAGVPGVRLVIGELGDTTNAQFDRERWVIVIDDDLFPLGKGAVSQEVLGNLIQTLYHEARHAEQNFASARLAAGRKQALPQKMSPQALKAAIAKPLPAASIEGIKAAAIYDSVLGKSARSREQVYANLDESSADVDRLSDAIRHLVKQQTDLEIASYYIPAQDQKALQANEILYAKVTKQLLPLRAAYQAALNTNSNAYRQYRMLPEEADAWRQGEKAKRIFEGKR</sequence>
<comment type="caution">
    <text evidence="1">The sequence shown here is derived from an EMBL/GenBank/DDBJ whole genome shotgun (WGS) entry which is preliminary data.</text>
</comment>
<name>A0ABW1ZND5_9DEIO</name>
<proteinExistence type="predicted"/>
<dbReference type="Proteomes" id="UP001596317">
    <property type="component" value="Unassembled WGS sequence"/>
</dbReference>
<accession>A0ABW1ZND5</accession>
<dbReference type="EMBL" id="JBHSWB010000001">
    <property type="protein sequence ID" value="MFC6660967.1"/>
    <property type="molecule type" value="Genomic_DNA"/>
</dbReference>
<evidence type="ECO:0000313" key="1">
    <source>
        <dbReference type="EMBL" id="MFC6660967.1"/>
    </source>
</evidence>
<gene>
    <name evidence="1" type="ORF">ACFP90_11855</name>
</gene>
<evidence type="ECO:0000313" key="2">
    <source>
        <dbReference type="Proteomes" id="UP001596317"/>
    </source>
</evidence>
<keyword evidence="2" id="KW-1185">Reference proteome</keyword>
<organism evidence="1 2">
    <name type="scientific">Deinococcus multiflagellatus</name>
    <dbReference type="NCBI Taxonomy" id="1656887"/>
    <lineage>
        <taxon>Bacteria</taxon>
        <taxon>Thermotogati</taxon>
        <taxon>Deinococcota</taxon>
        <taxon>Deinococci</taxon>
        <taxon>Deinococcales</taxon>
        <taxon>Deinococcaceae</taxon>
        <taxon>Deinococcus</taxon>
    </lineage>
</organism>